<proteinExistence type="predicted"/>
<evidence type="ECO:0000313" key="2">
    <source>
        <dbReference type="EMBL" id="KAL0059532.1"/>
    </source>
</evidence>
<evidence type="ECO:0000313" key="3">
    <source>
        <dbReference type="Proteomes" id="UP001437256"/>
    </source>
</evidence>
<dbReference type="EMBL" id="JBBXMP010000220">
    <property type="protein sequence ID" value="KAL0059532.1"/>
    <property type="molecule type" value="Genomic_DNA"/>
</dbReference>
<comment type="caution">
    <text evidence="2">The sequence shown here is derived from an EMBL/GenBank/DDBJ whole genome shotgun (WGS) entry which is preliminary data.</text>
</comment>
<reference evidence="2 3" key="1">
    <citation type="submission" date="2024-05" db="EMBL/GenBank/DDBJ databases">
        <title>A draft genome resource for the thread blight pathogen Marasmius tenuissimus strain MS-2.</title>
        <authorList>
            <person name="Yulfo-Soto G.E."/>
            <person name="Baruah I.K."/>
            <person name="Amoako-Attah I."/>
            <person name="Bukari Y."/>
            <person name="Meinhardt L.W."/>
            <person name="Bailey B.A."/>
            <person name="Cohen S.P."/>
        </authorList>
    </citation>
    <scope>NUCLEOTIDE SEQUENCE [LARGE SCALE GENOMIC DNA]</scope>
    <source>
        <strain evidence="2 3">MS-2</strain>
    </source>
</reference>
<feature type="compositionally biased region" description="Low complexity" evidence="1">
    <location>
        <begin position="306"/>
        <end position="322"/>
    </location>
</feature>
<name>A0ABR2ZGE1_9AGAR</name>
<accession>A0ABR2ZGE1</accession>
<protein>
    <submittedName>
        <fullName evidence="2">Uncharacterized protein</fullName>
    </submittedName>
</protein>
<evidence type="ECO:0000256" key="1">
    <source>
        <dbReference type="SAM" id="MobiDB-lite"/>
    </source>
</evidence>
<feature type="region of interest" description="Disordered" evidence="1">
    <location>
        <begin position="296"/>
        <end position="322"/>
    </location>
</feature>
<keyword evidence="3" id="KW-1185">Reference proteome</keyword>
<organism evidence="2 3">
    <name type="scientific">Marasmius tenuissimus</name>
    <dbReference type="NCBI Taxonomy" id="585030"/>
    <lineage>
        <taxon>Eukaryota</taxon>
        <taxon>Fungi</taxon>
        <taxon>Dikarya</taxon>
        <taxon>Basidiomycota</taxon>
        <taxon>Agaricomycotina</taxon>
        <taxon>Agaricomycetes</taxon>
        <taxon>Agaricomycetidae</taxon>
        <taxon>Agaricales</taxon>
        <taxon>Marasmiineae</taxon>
        <taxon>Marasmiaceae</taxon>
        <taxon>Marasmius</taxon>
    </lineage>
</organism>
<gene>
    <name evidence="2" type="ORF">AAF712_013708</name>
</gene>
<sequence length="322" mass="35675">MSNTAEKVQRSCFDFLREAMHQAQLKPKSDRTEVDCHLIKVYFRPVAFGGKGPTPLGVGSTPAPDESVITAASTVAMDTTPDTSAPSTNQGSKIIQPHKKASLACYTKWLLYLASQGKFPPGLVVFKDGSISMRSVRGFRFLYCRSPSNRKGAAPAHRHRYQLHLVELILTPNYYESYVSQNLIFYPAPQRETSFEGDPNNFTLDDVAEFLRRECVTIEEVQNSALWALQWLATVQYADIDSRLEVVSHTKLYPQLEAQGIPAGFNENLCHPDGSIELCPSYPNSNIYHLTEPPIIPHNGSNAVPTSTDTDSTMSDAQSSSN</sequence>
<dbReference type="Proteomes" id="UP001437256">
    <property type="component" value="Unassembled WGS sequence"/>
</dbReference>